<dbReference type="InterPro" id="IPR000182">
    <property type="entry name" value="GNAT_dom"/>
</dbReference>
<sequence>MTAGGGNAAEPTGVRGRATWTREMVELAALCAVAGIVHLIGAGPRSADPAAWALVAFGALLVAGAAVRSTRPRGAGHPAAEPVAERGPDAELVSGGRALWRLRASVSDSPGRLADVASGLAGLGGDIRTLHVHPVADGAVDDVLVHVPATVGEADLVRAVAAAGGRDVTARRAEVRELDDVPTRTLNLAANLVDGRGDVERALRGTLGEIEVRWQEEPHPEAGLDGVADGVICLAAPGGGALVLERTGAAFTPAEFARARAMAGLAAACRRRLRPEVRELTSNDGARLTVRAADREDLDLVTEFHARCSSAARYRRYCGASPPDGEHMLRLLTPALGGSLLVQGPDGAVVAVGNLVREGRVAEVALLVRDDWQRRGIGTRLAAELVEQARAAGLDTVQAHTHVDDTAIARTLRAAGLKLVGVPEPGEWSWSRSLTGAR</sequence>
<dbReference type="Proteomes" id="UP000580474">
    <property type="component" value="Unassembled WGS sequence"/>
</dbReference>
<dbReference type="CDD" id="cd02116">
    <property type="entry name" value="ACT"/>
    <property type="match status" value="1"/>
</dbReference>
<gene>
    <name evidence="2" type="ORF">BJ969_003780</name>
</gene>
<dbReference type="GO" id="GO:0005840">
    <property type="term" value="C:ribosome"/>
    <property type="evidence" value="ECO:0007669"/>
    <property type="project" value="UniProtKB-KW"/>
</dbReference>
<dbReference type="EMBL" id="JACHIV010000001">
    <property type="protein sequence ID" value="MBB5070692.1"/>
    <property type="molecule type" value="Genomic_DNA"/>
</dbReference>
<reference evidence="2 3" key="1">
    <citation type="submission" date="2020-08" db="EMBL/GenBank/DDBJ databases">
        <title>Sequencing the genomes of 1000 actinobacteria strains.</title>
        <authorList>
            <person name="Klenk H.-P."/>
        </authorList>
    </citation>
    <scope>NUCLEOTIDE SEQUENCE [LARGE SCALE GENOMIC DNA]</scope>
    <source>
        <strain evidence="2 3">DSM 45582</strain>
    </source>
</reference>
<proteinExistence type="predicted"/>
<dbReference type="GO" id="GO:0016747">
    <property type="term" value="F:acyltransferase activity, transferring groups other than amino-acyl groups"/>
    <property type="evidence" value="ECO:0007669"/>
    <property type="project" value="InterPro"/>
</dbReference>
<keyword evidence="3" id="KW-1185">Reference proteome</keyword>
<dbReference type="SUPFAM" id="SSF55729">
    <property type="entry name" value="Acyl-CoA N-acyltransferases (Nat)"/>
    <property type="match status" value="1"/>
</dbReference>
<comment type="caution">
    <text evidence="2">The sequence shown here is derived from an EMBL/GenBank/DDBJ whole genome shotgun (WGS) entry which is preliminary data.</text>
</comment>
<dbReference type="CDD" id="cd04301">
    <property type="entry name" value="NAT_SF"/>
    <property type="match status" value="1"/>
</dbReference>
<dbReference type="SUPFAM" id="SSF55021">
    <property type="entry name" value="ACT-like"/>
    <property type="match status" value="1"/>
</dbReference>
<dbReference type="RefSeq" id="WP_184480495.1">
    <property type="nucleotide sequence ID" value="NZ_JACHIV010000001.1"/>
</dbReference>
<keyword evidence="2" id="KW-0689">Ribosomal protein</keyword>
<dbReference type="Pfam" id="PF00583">
    <property type="entry name" value="Acetyltransf_1"/>
    <property type="match status" value="1"/>
</dbReference>
<dbReference type="AlphaFoldDB" id="A0A840NNP1"/>
<evidence type="ECO:0000259" key="1">
    <source>
        <dbReference type="PROSITE" id="PS51186"/>
    </source>
</evidence>
<protein>
    <submittedName>
        <fullName evidence="2">Ribosomal protein S18 acetylase RimI-like enzyme</fullName>
    </submittedName>
</protein>
<feature type="domain" description="N-acetyltransferase" evidence="1">
    <location>
        <begin position="288"/>
        <end position="435"/>
    </location>
</feature>
<dbReference type="InterPro" id="IPR045865">
    <property type="entry name" value="ACT-like_dom_sf"/>
</dbReference>
<accession>A0A840NNP1</accession>
<dbReference type="InterPro" id="IPR016181">
    <property type="entry name" value="Acyl_CoA_acyltransferase"/>
</dbReference>
<evidence type="ECO:0000313" key="2">
    <source>
        <dbReference type="EMBL" id="MBB5070692.1"/>
    </source>
</evidence>
<organism evidence="2 3">
    <name type="scientific">Saccharopolyspora gloriosae</name>
    <dbReference type="NCBI Taxonomy" id="455344"/>
    <lineage>
        <taxon>Bacteria</taxon>
        <taxon>Bacillati</taxon>
        <taxon>Actinomycetota</taxon>
        <taxon>Actinomycetes</taxon>
        <taxon>Pseudonocardiales</taxon>
        <taxon>Pseudonocardiaceae</taxon>
        <taxon>Saccharopolyspora</taxon>
    </lineage>
</organism>
<dbReference type="Gene3D" id="3.40.630.30">
    <property type="match status" value="1"/>
</dbReference>
<dbReference type="PROSITE" id="PS51186">
    <property type="entry name" value="GNAT"/>
    <property type="match status" value="1"/>
</dbReference>
<evidence type="ECO:0000313" key="3">
    <source>
        <dbReference type="Proteomes" id="UP000580474"/>
    </source>
</evidence>
<keyword evidence="2" id="KW-0687">Ribonucleoprotein</keyword>
<name>A0A840NNP1_9PSEU</name>